<organism evidence="3 4">
    <name type="scientific">Pisolithus tinctorius Marx 270</name>
    <dbReference type="NCBI Taxonomy" id="870435"/>
    <lineage>
        <taxon>Eukaryota</taxon>
        <taxon>Fungi</taxon>
        <taxon>Dikarya</taxon>
        <taxon>Basidiomycota</taxon>
        <taxon>Agaricomycotina</taxon>
        <taxon>Agaricomycetes</taxon>
        <taxon>Agaricomycetidae</taxon>
        <taxon>Boletales</taxon>
        <taxon>Sclerodermatineae</taxon>
        <taxon>Pisolithaceae</taxon>
        <taxon>Pisolithus</taxon>
    </lineage>
</organism>
<dbReference type="EMBL" id="KN831973">
    <property type="protein sequence ID" value="KIO04131.1"/>
    <property type="molecule type" value="Genomic_DNA"/>
</dbReference>
<dbReference type="GO" id="GO:0016787">
    <property type="term" value="F:hydrolase activity"/>
    <property type="evidence" value="ECO:0007669"/>
    <property type="project" value="InterPro"/>
</dbReference>
<dbReference type="Gene3D" id="3.60.21.10">
    <property type="match status" value="1"/>
</dbReference>
<feature type="domain" description="Calcineurin-like phosphoesterase" evidence="2">
    <location>
        <begin position="30"/>
        <end position="221"/>
    </location>
</feature>
<gene>
    <name evidence="3" type="ORF">M404DRAFT_144461</name>
</gene>
<protein>
    <recommendedName>
        <fullName evidence="2">Calcineurin-like phosphoesterase domain-containing protein</fullName>
    </recommendedName>
</protein>
<dbReference type="Proteomes" id="UP000054217">
    <property type="component" value="Unassembled WGS sequence"/>
</dbReference>
<dbReference type="AlphaFoldDB" id="A0A0C3P8R5"/>
<dbReference type="STRING" id="870435.A0A0C3P8R5"/>
<dbReference type="PANTHER" id="PTHR12905:SF0">
    <property type="entry name" value="CALCINEURIN-LIKE PHOSPHOESTERASE DOMAIN-CONTAINING PROTEIN"/>
    <property type="match status" value="1"/>
</dbReference>
<name>A0A0C3P8R5_PISTI</name>
<evidence type="ECO:0000256" key="1">
    <source>
        <dbReference type="SAM" id="MobiDB-lite"/>
    </source>
</evidence>
<reference evidence="3 4" key="1">
    <citation type="submission" date="2014-04" db="EMBL/GenBank/DDBJ databases">
        <authorList>
            <consortium name="DOE Joint Genome Institute"/>
            <person name="Kuo A."/>
            <person name="Kohler A."/>
            <person name="Costa M.D."/>
            <person name="Nagy L.G."/>
            <person name="Floudas D."/>
            <person name="Copeland A."/>
            <person name="Barry K.W."/>
            <person name="Cichocki N."/>
            <person name="Veneault-Fourrey C."/>
            <person name="LaButti K."/>
            <person name="Lindquist E.A."/>
            <person name="Lipzen A."/>
            <person name="Lundell T."/>
            <person name="Morin E."/>
            <person name="Murat C."/>
            <person name="Sun H."/>
            <person name="Tunlid A."/>
            <person name="Henrissat B."/>
            <person name="Grigoriev I.V."/>
            <person name="Hibbett D.S."/>
            <person name="Martin F."/>
            <person name="Nordberg H.P."/>
            <person name="Cantor M.N."/>
            <person name="Hua S.X."/>
        </authorList>
    </citation>
    <scope>NUCLEOTIDE SEQUENCE [LARGE SCALE GENOMIC DNA]</scope>
    <source>
        <strain evidence="3 4">Marx 270</strain>
    </source>
</reference>
<dbReference type="SUPFAM" id="SSF56300">
    <property type="entry name" value="Metallo-dependent phosphatases"/>
    <property type="match status" value="1"/>
</dbReference>
<feature type="region of interest" description="Disordered" evidence="1">
    <location>
        <begin position="1"/>
        <end position="27"/>
    </location>
</feature>
<proteinExistence type="predicted"/>
<evidence type="ECO:0000259" key="2">
    <source>
        <dbReference type="Pfam" id="PF00149"/>
    </source>
</evidence>
<dbReference type="PANTHER" id="PTHR12905">
    <property type="entry name" value="METALLOPHOSPHOESTERASE"/>
    <property type="match status" value="1"/>
</dbReference>
<dbReference type="Pfam" id="PF00149">
    <property type="entry name" value="Metallophos"/>
    <property type="match status" value="1"/>
</dbReference>
<dbReference type="InParanoid" id="A0A0C3P8R5"/>
<accession>A0A0C3P8R5</accession>
<dbReference type="InterPro" id="IPR004843">
    <property type="entry name" value="Calcineurin-like_PHP"/>
</dbReference>
<evidence type="ECO:0000313" key="3">
    <source>
        <dbReference type="EMBL" id="KIO04131.1"/>
    </source>
</evidence>
<dbReference type="CDD" id="cd07379">
    <property type="entry name" value="MPP_239FB"/>
    <property type="match status" value="1"/>
</dbReference>
<dbReference type="InterPro" id="IPR051693">
    <property type="entry name" value="UPF0046_metallophosphoest"/>
</dbReference>
<evidence type="ECO:0000313" key="4">
    <source>
        <dbReference type="Proteomes" id="UP000054217"/>
    </source>
</evidence>
<keyword evidence="4" id="KW-1185">Reference proteome</keyword>
<dbReference type="HOGENOM" id="CLU_041441_4_0_1"/>
<sequence length="255" mass="27822">MTTRLDPQVSVHLHSPQQEAPPHPGPGWTRFVCISDTHSGIFRLPPGDVLIHAGDLSSYGALPQLTRTIDWLTSLEHPVKIIVAGNHDVNYISTDVPPVLTASQLIQRARATVRSLASAGLYYLEHESLHFTAPSGKVWKVYGSPAAPIHLEGAFQYASSTEAKAIYQCVPEDTEILITHTPPYRTLDKTRKGKYAGCPILSSRLRQLRHCRLHVFGHIHEAAGAGVDDVGGTHRVSVNAAVPLSDSIVVVDMRD</sequence>
<dbReference type="InterPro" id="IPR029052">
    <property type="entry name" value="Metallo-depent_PP-like"/>
</dbReference>
<dbReference type="OrthoDB" id="630188at2759"/>
<reference evidence="4" key="2">
    <citation type="submission" date="2015-01" db="EMBL/GenBank/DDBJ databases">
        <title>Evolutionary Origins and Diversification of the Mycorrhizal Mutualists.</title>
        <authorList>
            <consortium name="DOE Joint Genome Institute"/>
            <consortium name="Mycorrhizal Genomics Consortium"/>
            <person name="Kohler A."/>
            <person name="Kuo A."/>
            <person name="Nagy L.G."/>
            <person name="Floudas D."/>
            <person name="Copeland A."/>
            <person name="Barry K.W."/>
            <person name="Cichocki N."/>
            <person name="Veneault-Fourrey C."/>
            <person name="LaButti K."/>
            <person name="Lindquist E.A."/>
            <person name="Lipzen A."/>
            <person name="Lundell T."/>
            <person name="Morin E."/>
            <person name="Murat C."/>
            <person name="Riley R."/>
            <person name="Ohm R."/>
            <person name="Sun H."/>
            <person name="Tunlid A."/>
            <person name="Henrissat B."/>
            <person name="Grigoriev I.V."/>
            <person name="Hibbett D.S."/>
            <person name="Martin F."/>
        </authorList>
    </citation>
    <scope>NUCLEOTIDE SEQUENCE [LARGE SCALE GENOMIC DNA]</scope>
    <source>
        <strain evidence="4">Marx 270</strain>
    </source>
</reference>